<feature type="transmembrane region" description="Helical" evidence="1">
    <location>
        <begin position="124"/>
        <end position="141"/>
    </location>
</feature>
<keyword evidence="1" id="KW-1133">Transmembrane helix</keyword>
<feature type="transmembrane region" description="Helical" evidence="1">
    <location>
        <begin position="95"/>
        <end position="118"/>
    </location>
</feature>
<dbReference type="Pfam" id="PF04403">
    <property type="entry name" value="PqiA"/>
    <property type="match status" value="1"/>
</dbReference>
<protein>
    <submittedName>
        <fullName evidence="2">Paraquat-inducible protein A</fullName>
    </submittedName>
</protein>
<evidence type="ECO:0000313" key="2">
    <source>
        <dbReference type="EMBL" id="MDO1582138.1"/>
    </source>
</evidence>
<keyword evidence="3" id="KW-1185">Reference proteome</keyword>
<proteinExistence type="predicted"/>
<dbReference type="InterPro" id="IPR007498">
    <property type="entry name" value="PqiA-like"/>
</dbReference>
<sequence>MMRKSLIAIAAFCLILGLTLPVMQFDRLFFFIETPSVVGLVKGLWTGGDLALAILIALFSIVFPVAKLAVLATLEVRGGALAPWLRQTLPHLSKWSMLDVMVVALAIFAAKTSGLATAVSQPGLWFYAASAVISGILSAWLPSERRG</sequence>
<keyword evidence="1" id="KW-0812">Transmembrane</keyword>
<organism evidence="2 3">
    <name type="scientific">Rhizobium oryzicola</name>
    <dbReference type="NCBI Taxonomy" id="1232668"/>
    <lineage>
        <taxon>Bacteria</taxon>
        <taxon>Pseudomonadati</taxon>
        <taxon>Pseudomonadota</taxon>
        <taxon>Alphaproteobacteria</taxon>
        <taxon>Hyphomicrobiales</taxon>
        <taxon>Rhizobiaceae</taxon>
        <taxon>Rhizobium/Agrobacterium group</taxon>
        <taxon>Rhizobium</taxon>
    </lineage>
</organism>
<feature type="transmembrane region" description="Helical" evidence="1">
    <location>
        <begin position="50"/>
        <end position="74"/>
    </location>
</feature>
<dbReference type="Proteomes" id="UP001169006">
    <property type="component" value="Unassembled WGS sequence"/>
</dbReference>
<dbReference type="RefSeq" id="WP_302076282.1">
    <property type="nucleotide sequence ID" value="NZ_JAUKWQ010000002.1"/>
</dbReference>
<comment type="caution">
    <text evidence="2">The sequence shown here is derived from an EMBL/GenBank/DDBJ whole genome shotgun (WGS) entry which is preliminary data.</text>
</comment>
<name>A0ABT8SVQ6_9HYPH</name>
<keyword evidence="1" id="KW-0472">Membrane</keyword>
<evidence type="ECO:0000256" key="1">
    <source>
        <dbReference type="SAM" id="Phobius"/>
    </source>
</evidence>
<gene>
    <name evidence="2" type="ORF">Q2T52_08520</name>
</gene>
<evidence type="ECO:0000313" key="3">
    <source>
        <dbReference type="Proteomes" id="UP001169006"/>
    </source>
</evidence>
<reference evidence="2" key="2">
    <citation type="submission" date="2023-07" db="EMBL/GenBank/DDBJ databases">
        <authorList>
            <person name="Sun H."/>
        </authorList>
    </citation>
    <scope>NUCLEOTIDE SEQUENCE</scope>
    <source>
        <strain evidence="2">05753</strain>
    </source>
</reference>
<reference evidence="2" key="1">
    <citation type="journal article" date="2015" name="Int. J. Syst. Evol. Microbiol.">
        <title>Rhizobium oryzicola sp. nov., potential plant-growth-promoting endophytic bacteria isolated from rice roots.</title>
        <authorList>
            <person name="Zhang X.X."/>
            <person name="Gao J.S."/>
            <person name="Cao Y.H."/>
            <person name="Sheirdil R.A."/>
            <person name="Wang X.C."/>
            <person name="Zhang L."/>
        </authorList>
    </citation>
    <scope>NUCLEOTIDE SEQUENCE</scope>
    <source>
        <strain evidence="2">05753</strain>
    </source>
</reference>
<accession>A0ABT8SVQ6</accession>
<dbReference type="EMBL" id="JAUKWQ010000002">
    <property type="protein sequence ID" value="MDO1582138.1"/>
    <property type="molecule type" value="Genomic_DNA"/>
</dbReference>